<dbReference type="GO" id="GO:0019991">
    <property type="term" value="P:septate junction assembly"/>
    <property type="evidence" value="ECO:0007669"/>
    <property type="project" value="TreeGrafter"/>
</dbReference>
<dbReference type="Gene3D" id="1.20.140.150">
    <property type="match status" value="1"/>
</dbReference>
<dbReference type="AlphaFoldDB" id="A0A8W7PPX8"/>
<dbReference type="GO" id="GO:0035151">
    <property type="term" value="P:regulation of tube size, open tracheal system"/>
    <property type="evidence" value="ECO:0007669"/>
    <property type="project" value="TreeGrafter"/>
</dbReference>
<dbReference type="EnsemblMetazoa" id="ACOM034829-RA">
    <property type="protein sequence ID" value="ACOM034829-PA.1"/>
    <property type="gene ID" value="ACOM034829"/>
</dbReference>
<keyword evidence="4 5" id="KW-0472">Membrane</keyword>
<evidence type="ECO:0000256" key="2">
    <source>
        <dbReference type="ARBA" id="ARBA00022692"/>
    </source>
</evidence>
<organism evidence="6">
    <name type="scientific">Anopheles coluzzii</name>
    <name type="common">African malaria mosquito</name>
    <dbReference type="NCBI Taxonomy" id="1518534"/>
    <lineage>
        <taxon>Eukaryota</taxon>
        <taxon>Metazoa</taxon>
        <taxon>Ecdysozoa</taxon>
        <taxon>Arthropoda</taxon>
        <taxon>Hexapoda</taxon>
        <taxon>Insecta</taxon>
        <taxon>Pterygota</taxon>
        <taxon>Neoptera</taxon>
        <taxon>Endopterygota</taxon>
        <taxon>Diptera</taxon>
        <taxon>Nematocera</taxon>
        <taxon>Culicoidea</taxon>
        <taxon>Culicidae</taxon>
        <taxon>Anophelinae</taxon>
        <taxon>Anopheles</taxon>
    </lineage>
</organism>
<feature type="transmembrane region" description="Helical" evidence="5">
    <location>
        <begin position="113"/>
        <end position="135"/>
    </location>
</feature>
<accession>A0A8W7PPX8</accession>
<keyword evidence="3 5" id="KW-1133">Transmembrane helix</keyword>
<dbReference type="InterPro" id="IPR004031">
    <property type="entry name" value="PMP22/EMP/MP20/Claudin"/>
</dbReference>
<dbReference type="PANTHER" id="PTHR21284:SF6">
    <property type="entry name" value="SINUOUS"/>
    <property type="match status" value="1"/>
</dbReference>
<dbReference type="Proteomes" id="UP000075882">
    <property type="component" value="Unassembled WGS sequence"/>
</dbReference>
<dbReference type="GO" id="GO:0016020">
    <property type="term" value="C:membrane"/>
    <property type="evidence" value="ECO:0007669"/>
    <property type="project" value="UniProtKB-SubCell"/>
</dbReference>
<evidence type="ECO:0000256" key="1">
    <source>
        <dbReference type="ARBA" id="ARBA00004141"/>
    </source>
</evidence>
<feature type="transmembrane region" description="Helical" evidence="5">
    <location>
        <begin position="277"/>
        <end position="298"/>
    </location>
</feature>
<name>A0A8W7PPX8_ANOCL</name>
<evidence type="ECO:0000313" key="6">
    <source>
        <dbReference type="EnsemblMetazoa" id="ACOM034829-PA.1"/>
    </source>
</evidence>
<feature type="transmembrane region" description="Helical" evidence="5">
    <location>
        <begin position="235"/>
        <end position="257"/>
    </location>
</feature>
<evidence type="ECO:0000256" key="5">
    <source>
        <dbReference type="SAM" id="Phobius"/>
    </source>
</evidence>
<protein>
    <submittedName>
        <fullName evidence="6">Uncharacterized protein</fullName>
    </submittedName>
</protein>
<proteinExistence type="predicted"/>
<dbReference type="PANTHER" id="PTHR21284">
    <property type="entry name" value="EG:80H7.2 PROTEIN"/>
    <property type="match status" value="1"/>
</dbReference>
<sequence length="325" mass="36090">LLAAFQPPSHCSLYRRTHTRTVITGTGADRFYSPSSQPASQPVSSHNDARIRLTFWTTTTTTTTAKTATSSHSHAQCGEVMQQNSELLSGRAKTTTTTVDLATMKRRSLSGNCGVGVFVIALVTVLVAFATPSWLVSDYRITGAKLDRLGLWTHCFRSLPDVNDDYQRRFFVGCRWVYDPFTTGYDEIRGFLIPPFMVATQFFYTLCAIGVILAMVLVLLYFLCAGPDQKFFVKLIKAISFITLAASICGSIGVIVFACFGNKDKWMPEHANNWFGWSFILACIGVVACAVASSLFFTEAHVQARKRRQLKESQTQFQMDSESKA</sequence>
<reference evidence="6" key="1">
    <citation type="submission" date="2022-08" db="UniProtKB">
        <authorList>
            <consortium name="EnsemblMetazoa"/>
        </authorList>
    </citation>
    <scope>IDENTIFICATION</scope>
</reference>
<evidence type="ECO:0000256" key="3">
    <source>
        <dbReference type="ARBA" id="ARBA00022989"/>
    </source>
</evidence>
<dbReference type="Pfam" id="PF13903">
    <property type="entry name" value="Claudin_2"/>
    <property type="match status" value="1"/>
</dbReference>
<dbReference type="GO" id="GO:0005918">
    <property type="term" value="C:septate junction"/>
    <property type="evidence" value="ECO:0007669"/>
    <property type="project" value="TreeGrafter"/>
</dbReference>
<feature type="transmembrane region" description="Helical" evidence="5">
    <location>
        <begin position="202"/>
        <end position="223"/>
    </location>
</feature>
<keyword evidence="2 5" id="KW-0812">Transmembrane</keyword>
<dbReference type="VEuPathDB" id="VectorBase:ACON2_032249"/>
<comment type="subcellular location">
    <subcellularLocation>
        <location evidence="1">Membrane</location>
        <topology evidence="1">Multi-pass membrane protein</topology>
    </subcellularLocation>
</comment>
<evidence type="ECO:0000256" key="4">
    <source>
        <dbReference type="ARBA" id="ARBA00023136"/>
    </source>
</evidence>